<keyword evidence="1" id="KW-0433">Leucine-rich repeat</keyword>
<feature type="signal peptide" evidence="6">
    <location>
        <begin position="1"/>
        <end position="22"/>
    </location>
</feature>
<evidence type="ECO:0000313" key="8">
    <source>
        <dbReference type="EMBL" id="CAH1406344.1"/>
    </source>
</evidence>
<dbReference type="InterPro" id="IPR000483">
    <property type="entry name" value="Cys-rich_flank_reg_C"/>
</dbReference>
<keyword evidence="3" id="KW-0677">Repeat</keyword>
<dbReference type="SMART" id="SM00365">
    <property type="entry name" value="LRR_SD22"/>
    <property type="match status" value="5"/>
</dbReference>
<dbReference type="InterPro" id="IPR003591">
    <property type="entry name" value="Leu-rich_rpt_typical-subtyp"/>
</dbReference>
<evidence type="ECO:0000313" key="9">
    <source>
        <dbReference type="Proteomes" id="UP001152798"/>
    </source>
</evidence>
<dbReference type="InterPro" id="IPR001611">
    <property type="entry name" value="Leu-rich_rpt"/>
</dbReference>
<evidence type="ECO:0000259" key="7">
    <source>
        <dbReference type="SMART" id="SM00082"/>
    </source>
</evidence>
<gene>
    <name evidence="8" type="ORF">NEZAVI_LOCUS14308</name>
</gene>
<dbReference type="Proteomes" id="UP001152798">
    <property type="component" value="Chromosome 6"/>
</dbReference>
<dbReference type="FunFam" id="3.80.10.10:FF:000770">
    <property type="entry name" value="Uncharacterized protein"/>
    <property type="match status" value="1"/>
</dbReference>
<feature type="domain" description="LRRCT" evidence="7">
    <location>
        <begin position="381"/>
        <end position="452"/>
    </location>
</feature>
<dbReference type="OrthoDB" id="2190652at2759"/>
<name>A0A9P0MV99_NEZVI</name>
<dbReference type="InterPro" id="IPR050328">
    <property type="entry name" value="Dev_Immune_Receptor"/>
</dbReference>
<keyword evidence="9" id="KW-1185">Reference proteome</keyword>
<evidence type="ECO:0000256" key="5">
    <source>
        <dbReference type="SAM" id="Phobius"/>
    </source>
</evidence>
<dbReference type="InterPro" id="IPR025875">
    <property type="entry name" value="Leu-rich_rpt_4"/>
</dbReference>
<dbReference type="PANTHER" id="PTHR24373:SF275">
    <property type="entry name" value="TIR DOMAIN-CONTAINING PROTEIN"/>
    <property type="match status" value="1"/>
</dbReference>
<keyword evidence="5" id="KW-0472">Membrane</keyword>
<accession>A0A9P0MV99</accession>
<evidence type="ECO:0000256" key="2">
    <source>
        <dbReference type="ARBA" id="ARBA00022729"/>
    </source>
</evidence>
<dbReference type="Pfam" id="PF12799">
    <property type="entry name" value="LRR_4"/>
    <property type="match status" value="1"/>
</dbReference>
<reference evidence="8" key="1">
    <citation type="submission" date="2022-01" db="EMBL/GenBank/DDBJ databases">
        <authorList>
            <person name="King R."/>
        </authorList>
    </citation>
    <scope>NUCLEOTIDE SEQUENCE</scope>
</reference>
<evidence type="ECO:0000256" key="4">
    <source>
        <dbReference type="ARBA" id="ARBA00023180"/>
    </source>
</evidence>
<dbReference type="AlphaFoldDB" id="A0A9P0MV99"/>
<dbReference type="EMBL" id="OV725082">
    <property type="protein sequence ID" value="CAH1406344.1"/>
    <property type="molecule type" value="Genomic_DNA"/>
</dbReference>
<feature type="chain" id="PRO_5040215761" description="LRRCT domain-containing protein" evidence="6">
    <location>
        <begin position="23"/>
        <end position="568"/>
    </location>
</feature>
<organism evidence="8 9">
    <name type="scientific">Nezara viridula</name>
    <name type="common">Southern green stink bug</name>
    <name type="synonym">Cimex viridulus</name>
    <dbReference type="NCBI Taxonomy" id="85310"/>
    <lineage>
        <taxon>Eukaryota</taxon>
        <taxon>Metazoa</taxon>
        <taxon>Ecdysozoa</taxon>
        <taxon>Arthropoda</taxon>
        <taxon>Hexapoda</taxon>
        <taxon>Insecta</taxon>
        <taxon>Pterygota</taxon>
        <taxon>Neoptera</taxon>
        <taxon>Paraneoptera</taxon>
        <taxon>Hemiptera</taxon>
        <taxon>Heteroptera</taxon>
        <taxon>Panheteroptera</taxon>
        <taxon>Pentatomomorpha</taxon>
        <taxon>Pentatomoidea</taxon>
        <taxon>Pentatomidae</taxon>
        <taxon>Pentatominae</taxon>
        <taxon>Nezara</taxon>
    </lineage>
</organism>
<dbReference type="SUPFAM" id="SSF52058">
    <property type="entry name" value="L domain-like"/>
    <property type="match status" value="1"/>
</dbReference>
<sequence length="568" mass="63510">MDDGAGFTHLWLVLLLLAPARCICPSKCTCRDDALAASCVGAGLAVVPIQLNPDLEVIELQENRIANVDYTLTFYTSLRKLDVSNNKINSLKAHNFENQGKLLSLNASYNNITTLSKDAFKGLKLLRNLDLSHNNIMNVEPGSFHDTANLQTINLSYNRITSFLDPTVFKPISSLRVLNLHNNEILDIPSVLIKNLPSPCVLETLTLSNNLIEIIEEKSFLAPCSHSIKTLTLGSNVIKDIEKAAFNALYNLEYVDLSFNNLTYIPTMQLSKLSKLRELDLSGNRFTEVRPVAFQSLFQLRILKLNRLWHLNKIDSRAFVDNIRLESLHVEENELLTRIPPRIFHGNPQLMHVSLRGNSLTTADVSHFPLDRLRSLDLSGNPLHCNCSLHWLWTLVQMEIKLVEPTSAPSNDTSETSDVQLRVVSRNLKCESPESLRGQLMSEIPESTVSCETTWMTVAIITALVLALSGGTCVFLLLFGTDRRLCGCRRSGKQENDPVAGDTRRLAPGLHGPSGPILMLMPDKHYRDAIMSGYMKASEDTKVVEPWMDQPASEFDSNQAKKPHIVYV</sequence>
<dbReference type="PROSITE" id="PS51450">
    <property type="entry name" value="LRR"/>
    <property type="match status" value="7"/>
</dbReference>
<evidence type="ECO:0000256" key="6">
    <source>
        <dbReference type="SAM" id="SignalP"/>
    </source>
</evidence>
<keyword evidence="2 6" id="KW-0732">Signal</keyword>
<dbReference type="SMART" id="SM00082">
    <property type="entry name" value="LRRCT"/>
    <property type="match status" value="1"/>
</dbReference>
<dbReference type="GO" id="GO:0071944">
    <property type="term" value="C:cell periphery"/>
    <property type="evidence" value="ECO:0007669"/>
    <property type="project" value="UniProtKB-ARBA"/>
</dbReference>
<dbReference type="SMART" id="SM00369">
    <property type="entry name" value="LRR_TYP"/>
    <property type="match status" value="9"/>
</dbReference>
<feature type="transmembrane region" description="Helical" evidence="5">
    <location>
        <begin position="455"/>
        <end position="480"/>
    </location>
</feature>
<evidence type="ECO:0000256" key="1">
    <source>
        <dbReference type="ARBA" id="ARBA00022614"/>
    </source>
</evidence>
<proteinExistence type="predicted"/>
<dbReference type="InterPro" id="IPR032675">
    <property type="entry name" value="LRR_dom_sf"/>
</dbReference>
<keyword evidence="4" id="KW-0325">Glycoprotein</keyword>
<dbReference type="Gene3D" id="3.80.10.10">
    <property type="entry name" value="Ribonuclease Inhibitor"/>
    <property type="match status" value="3"/>
</dbReference>
<keyword evidence="5" id="KW-0812">Transmembrane</keyword>
<dbReference type="PANTHER" id="PTHR24373">
    <property type="entry name" value="SLIT RELATED LEUCINE-RICH REPEAT NEURONAL PROTEIN"/>
    <property type="match status" value="1"/>
</dbReference>
<protein>
    <recommendedName>
        <fullName evidence="7">LRRCT domain-containing protein</fullName>
    </recommendedName>
</protein>
<keyword evidence="5" id="KW-1133">Transmembrane helix</keyword>
<evidence type="ECO:0000256" key="3">
    <source>
        <dbReference type="ARBA" id="ARBA00022737"/>
    </source>
</evidence>
<dbReference type="Pfam" id="PF13855">
    <property type="entry name" value="LRR_8"/>
    <property type="match status" value="3"/>
</dbReference>